<evidence type="ECO:0000313" key="9">
    <source>
        <dbReference type="EMBL" id="QHS99777.1"/>
    </source>
</evidence>
<keyword evidence="5" id="KW-0238">DNA-binding</keyword>
<evidence type="ECO:0000256" key="3">
    <source>
        <dbReference type="ARBA" id="ARBA00022763"/>
    </source>
</evidence>
<keyword evidence="3" id="KW-0227">DNA damage</keyword>
<reference evidence="9" key="1">
    <citation type="journal article" date="2020" name="Nature">
        <title>Giant virus diversity and host interactions through global metagenomics.</title>
        <authorList>
            <person name="Schulz F."/>
            <person name="Roux S."/>
            <person name="Paez-Espino D."/>
            <person name="Jungbluth S."/>
            <person name="Walsh D.A."/>
            <person name="Denef V.J."/>
            <person name="McMahon K.D."/>
            <person name="Konstantinidis K.T."/>
            <person name="Eloe-Fadrosh E.A."/>
            <person name="Kyrpides N.C."/>
            <person name="Woyke T."/>
        </authorList>
    </citation>
    <scope>NUCLEOTIDE SEQUENCE</scope>
    <source>
        <strain evidence="9">GVMAG-M-3300020187-37</strain>
    </source>
</reference>
<dbReference type="PIRSF" id="PIRSF037677">
    <property type="entry name" value="DNA_mis_repair_Msh6"/>
    <property type="match status" value="1"/>
</dbReference>
<dbReference type="InterPro" id="IPR036678">
    <property type="entry name" value="MutS_con_dom_sf"/>
</dbReference>
<dbReference type="SUPFAM" id="SSF48334">
    <property type="entry name" value="DNA repair protein MutS, domain III"/>
    <property type="match status" value="1"/>
</dbReference>
<evidence type="ECO:0000256" key="4">
    <source>
        <dbReference type="ARBA" id="ARBA00022840"/>
    </source>
</evidence>
<dbReference type="GO" id="GO:0006298">
    <property type="term" value="P:mismatch repair"/>
    <property type="evidence" value="ECO:0007669"/>
    <property type="project" value="InterPro"/>
</dbReference>
<dbReference type="Pfam" id="PF00488">
    <property type="entry name" value="MutS_V"/>
    <property type="match status" value="1"/>
</dbReference>
<evidence type="ECO:0000256" key="1">
    <source>
        <dbReference type="ARBA" id="ARBA00006271"/>
    </source>
</evidence>
<dbReference type="InterPro" id="IPR045076">
    <property type="entry name" value="MutS"/>
</dbReference>
<dbReference type="AlphaFoldDB" id="A0A6C0C597"/>
<dbReference type="InterPro" id="IPR007695">
    <property type="entry name" value="DNA_mismatch_repair_MutS-lik_N"/>
</dbReference>
<comment type="similarity">
    <text evidence="1">Belongs to the DNA mismatch repair MutS family.</text>
</comment>
<dbReference type="GO" id="GO:0005524">
    <property type="term" value="F:ATP binding"/>
    <property type="evidence" value="ECO:0007669"/>
    <property type="project" value="UniProtKB-KW"/>
</dbReference>
<accession>A0A6C0C597</accession>
<feature type="domain" description="DNA mismatch repair protein MutS core" evidence="7">
    <location>
        <begin position="317"/>
        <end position="669"/>
    </location>
</feature>
<dbReference type="InterPro" id="IPR027417">
    <property type="entry name" value="P-loop_NTPase"/>
</dbReference>
<dbReference type="PANTHER" id="PTHR11361">
    <property type="entry name" value="DNA MISMATCH REPAIR PROTEIN MUTS FAMILY MEMBER"/>
    <property type="match status" value="1"/>
</dbReference>
<dbReference type="Gene3D" id="3.30.420.110">
    <property type="entry name" value="MutS, connector domain"/>
    <property type="match status" value="1"/>
</dbReference>
<organism evidence="9">
    <name type="scientific">viral metagenome</name>
    <dbReference type="NCBI Taxonomy" id="1070528"/>
    <lineage>
        <taxon>unclassified sequences</taxon>
        <taxon>metagenomes</taxon>
        <taxon>organismal metagenomes</taxon>
    </lineage>
</organism>
<evidence type="ECO:0000259" key="8">
    <source>
        <dbReference type="SMART" id="SM00534"/>
    </source>
</evidence>
<dbReference type="CDD" id="cd00085">
    <property type="entry name" value="HNHc"/>
    <property type="match status" value="1"/>
</dbReference>
<proteinExistence type="inferred from homology"/>
<evidence type="ECO:0000256" key="5">
    <source>
        <dbReference type="ARBA" id="ARBA00023125"/>
    </source>
</evidence>
<keyword evidence="2" id="KW-0547">Nucleotide-binding</keyword>
<evidence type="ECO:0000259" key="7">
    <source>
        <dbReference type="SMART" id="SM00533"/>
    </source>
</evidence>
<dbReference type="SUPFAM" id="SSF53150">
    <property type="entry name" value="DNA repair protein MutS, domain II"/>
    <property type="match status" value="1"/>
</dbReference>
<dbReference type="InterPro" id="IPR036187">
    <property type="entry name" value="DNA_mismatch_repair_MutS_sf"/>
</dbReference>
<dbReference type="Pfam" id="PF01624">
    <property type="entry name" value="MutS_I"/>
    <property type="match status" value="1"/>
</dbReference>
<dbReference type="SUPFAM" id="SSF52540">
    <property type="entry name" value="P-loop containing nucleoside triphosphate hydrolases"/>
    <property type="match status" value="1"/>
</dbReference>
<dbReference type="Gene3D" id="1.10.1420.10">
    <property type="match status" value="2"/>
</dbReference>
<dbReference type="GO" id="GO:0140664">
    <property type="term" value="F:ATP-dependent DNA damage sensor activity"/>
    <property type="evidence" value="ECO:0007669"/>
    <property type="project" value="InterPro"/>
</dbReference>
<dbReference type="InterPro" id="IPR016151">
    <property type="entry name" value="DNA_mismatch_repair_MutS_N"/>
</dbReference>
<dbReference type="PANTHER" id="PTHR11361:SF34">
    <property type="entry name" value="DNA MISMATCH REPAIR PROTEIN MSH1, MITOCHONDRIAL"/>
    <property type="match status" value="1"/>
</dbReference>
<dbReference type="InterPro" id="IPR017261">
    <property type="entry name" value="DNA_mismatch_repair_MutS/MSH"/>
</dbReference>
<evidence type="ECO:0008006" key="10">
    <source>
        <dbReference type="Google" id="ProtNLM"/>
    </source>
</evidence>
<dbReference type="Gene3D" id="3.40.50.300">
    <property type="entry name" value="P-loop containing nucleotide triphosphate hydrolases"/>
    <property type="match status" value="1"/>
</dbReference>
<name>A0A6C0C597_9ZZZZ</name>
<sequence>MVKSMLLTQYLKQHQDALEKYGKSIVLMQVGSFSEIYASINGEGPDLNEISNITNCSIAMKSKDTSNAHFMIGWPKLADSKYIPLLLNEDFQVVVIEQKDDSPSTHIIREITNVISTGTALDYNTNDNNNLMSIFIENLDNNGKIFHSVGLSIIDLATGKSYITHILDDVNNNHLYEVMISHFMNIYTPSEIIIHNEDSNFNKNDYIQLFSINHENVLVNFFSPFRKYTKIQYQNEFLQKIFKFSNMCSPIENIHCETKPETVMAYVLLLEYVHQHRSNIINNLNIPEHLENVSYLNLTNNSIRQLNVISNNNHYKGKHDSLITIVNQCKTPLGKRLLRERITHPMIKYQDIQESYDLIDLFLINNFYINIRDTISKISDIEKSIRKMGIDMYSTDELFSDIISYKFIDRALILLKDNASVYGKLSNYQEHIINYDNFINDINNIFNWDNFNSKNDNNIIERSLFNINKYQEIDDIDKETFNNKKRLDYICERLSKFIDTKKNNNNNNSLPIKIEYTDKDNYYIYTTSTRGLKLKERFKNLNNQNINVKDEDGDLIYSLKPENIVFKSCKSGNVKIELDEIGVISNNLIKLNKQLSYLNNKYYNQTIQELYEKYNISLKEIAKLIAEIDFYSNGAHLSIKNRYHKPTLIKSHKSFMNFKEIRHPIIELINDKHAYVTNDISLGVDHDGVLLYGTNSCGKSSLMKAIGLNLILAQAGLFTASLGFEYSPYKKLYTRILNTDNIFSGHSSFVVEMNELRDILYSADENSIVLADELAIGTETTSALSIVSSAIKLLCDKKVSFICTSHLHQLNKISIIQNIPNLKTYHLKITTQDDTIIYDRKLEEGPGPAIYGLTVCQALNLGNDFISLARQVQLEINGENNTIINDKQSVYNKSVIMDECSMPMCDCKAEETHHIMEQADADENQNFDHHHKNKAHNLIPLCKKCHDQITYGNLHIKGWKETSDGDILDFEFMNNKQEKKSNKKYSDNDVKLIKKYFEKYNITLSKKKIIDKLSCDKDINIGMATFNKIIKGDY</sequence>
<protein>
    <recommendedName>
        <fullName evidence="10">DNA mismatch repair proteins mutS family domain-containing protein</fullName>
    </recommendedName>
</protein>
<dbReference type="GO" id="GO:0030983">
    <property type="term" value="F:mismatched DNA binding"/>
    <property type="evidence" value="ECO:0007669"/>
    <property type="project" value="InterPro"/>
</dbReference>
<dbReference type="SMART" id="SM00534">
    <property type="entry name" value="MUTSac"/>
    <property type="match status" value="1"/>
</dbReference>
<keyword evidence="6" id="KW-0234">DNA repair</keyword>
<dbReference type="SMART" id="SM00533">
    <property type="entry name" value="MUTSd"/>
    <property type="match status" value="1"/>
</dbReference>
<keyword evidence="4" id="KW-0067">ATP-binding</keyword>
<dbReference type="InterPro" id="IPR007696">
    <property type="entry name" value="DNA_mismatch_repair_MutS_core"/>
</dbReference>
<dbReference type="SUPFAM" id="SSF55271">
    <property type="entry name" value="DNA repair protein MutS, domain I"/>
    <property type="match status" value="1"/>
</dbReference>
<dbReference type="EMBL" id="MN739347">
    <property type="protein sequence ID" value="QHS99777.1"/>
    <property type="molecule type" value="Genomic_DNA"/>
</dbReference>
<evidence type="ECO:0000256" key="6">
    <source>
        <dbReference type="ARBA" id="ARBA00023204"/>
    </source>
</evidence>
<feature type="domain" description="DNA mismatch repair proteins mutS family" evidence="8">
    <location>
        <begin position="686"/>
        <end position="874"/>
    </location>
</feature>
<dbReference type="InterPro" id="IPR003615">
    <property type="entry name" value="HNH_nuc"/>
</dbReference>
<dbReference type="Pfam" id="PF05192">
    <property type="entry name" value="MutS_III"/>
    <property type="match status" value="1"/>
</dbReference>
<dbReference type="Gene3D" id="3.40.1170.10">
    <property type="entry name" value="DNA repair protein MutS, domain I"/>
    <property type="match status" value="1"/>
</dbReference>
<evidence type="ECO:0000256" key="2">
    <source>
        <dbReference type="ARBA" id="ARBA00022741"/>
    </source>
</evidence>
<dbReference type="InterPro" id="IPR000432">
    <property type="entry name" value="DNA_mismatch_repair_MutS_C"/>
</dbReference>